<comment type="caution">
    <text evidence="2">The sequence shown here is derived from an EMBL/GenBank/DDBJ whole genome shotgun (WGS) entry which is preliminary data.</text>
</comment>
<evidence type="ECO:0000313" key="2">
    <source>
        <dbReference type="EMBL" id="CAE6443034.1"/>
    </source>
</evidence>
<gene>
    <name evidence="2" type="ORF">RDB_LOCUS43176</name>
</gene>
<accession>A0A8H3AXM5</accession>
<organism evidence="2 3">
    <name type="scientific">Rhizoctonia solani</name>
    <dbReference type="NCBI Taxonomy" id="456999"/>
    <lineage>
        <taxon>Eukaryota</taxon>
        <taxon>Fungi</taxon>
        <taxon>Dikarya</taxon>
        <taxon>Basidiomycota</taxon>
        <taxon>Agaricomycotina</taxon>
        <taxon>Agaricomycetes</taxon>
        <taxon>Cantharellales</taxon>
        <taxon>Ceratobasidiaceae</taxon>
        <taxon>Rhizoctonia</taxon>
    </lineage>
</organism>
<dbReference type="Proteomes" id="UP000663861">
    <property type="component" value="Unassembled WGS sequence"/>
</dbReference>
<proteinExistence type="predicted"/>
<sequence>MLTPLVQSPDGDNHIINTTLLCKTLNPDMSAIDVTLIMLTPLVQSPDGDNHIINTTLLCKTLNPDMSAIDVYNTVETAGSSLLEEYHSLRPPSGTQPAPPQPEWCTVGIAITAIIIVVAAVCLWKYSSICKGESGACECSAHQVGRSDAVKEASSILIEGDPPHGCNPGRPKSHHKQPAAVASADVPGYHTPLHRECTRDPSVSLSQESDCATADPQGSTSSHGNFVQGLVDAGRHMLKTWGWPLINRQEPAVVYIPIHSPDSRSLHRSLFTGAHDLGEKFLELEQCLFLLVGVDIEGQKDAENDTKYLQQMFESVAPTAPRYECVYGPDATYIKIQEMVFSLLGQAKAMSGPSQMFMVFTGAGDANNAMCLSNGQVLSESDLSQWLSTTSAHHTNGSNISVFFDICRTALSRLAMVFQSIALAWSCSVGEYAYAIKTSEDKLIPRSIFLLAIFLAAHDTTIRGLDGCFFKVAFAFHIQQLNEFILFLYHKDHQGRCPRCPPHKRCDPPTAQNPDLQQDRRAVTNLGMVIAIHFPQHASEVYLAVEHKMTQEGFDGRLCPLSVFRARQSNKPKVNDES</sequence>
<feature type="region of interest" description="Disordered" evidence="1">
    <location>
        <begin position="205"/>
        <end position="225"/>
    </location>
</feature>
<dbReference type="EMBL" id="CAJMWY010000670">
    <property type="protein sequence ID" value="CAE6443034.1"/>
    <property type="molecule type" value="Genomic_DNA"/>
</dbReference>
<dbReference type="AlphaFoldDB" id="A0A8H3AXM5"/>
<name>A0A8H3AXM5_9AGAM</name>
<protein>
    <submittedName>
        <fullName evidence="2">Uncharacterized protein</fullName>
    </submittedName>
</protein>
<evidence type="ECO:0000256" key="1">
    <source>
        <dbReference type="SAM" id="MobiDB-lite"/>
    </source>
</evidence>
<reference evidence="2" key="1">
    <citation type="submission" date="2021-01" db="EMBL/GenBank/DDBJ databases">
        <authorList>
            <person name="Kaushik A."/>
        </authorList>
    </citation>
    <scope>NUCLEOTIDE SEQUENCE</scope>
    <source>
        <strain evidence="2">AG4-RS23</strain>
    </source>
</reference>
<evidence type="ECO:0000313" key="3">
    <source>
        <dbReference type="Proteomes" id="UP000663861"/>
    </source>
</evidence>